<gene>
    <name evidence="1" type="ORF">MJG53_012226</name>
</gene>
<dbReference type="EMBL" id="CM043039">
    <property type="protein sequence ID" value="KAI4574050.1"/>
    <property type="molecule type" value="Genomic_DNA"/>
</dbReference>
<protein>
    <submittedName>
        <fullName evidence="1">Uncharacterized protein</fullName>
    </submittedName>
</protein>
<organism evidence="1 2">
    <name type="scientific">Ovis ammon polii x Ovis aries</name>
    <dbReference type="NCBI Taxonomy" id="2918886"/>
    <lineage>
        <taxon>Eukaryota</taxon>
        <taxon>Metazoa</taxon>
        <taxon>Chordata</taxon>
        <taxon>Craniata</taxon>
        <taxon>Vertebrata</taxon>
        <taxon>Euteleostomi</taxon>
        <taxon>Mammalia</taxon>
        <taxon>Eutheria</taxon>
        <taxon>Laurasiatheria</taxon>
        <taxon>Artiodactyla</taxon>
        <taxon>Ruminantia</taxon>
        <taxon>Pecora</taxon>
        <taxon>Bovidae</taxon>
        <taxon>Caprinae</taxon>
        <taxon>Ovis</taxon>
    </lineage>
</organism>
<dbReference type="Proteomes" id="UP001057279">
    <property type="component" value="Linkage Group LG14"/>
</dbReference>
<sequence>MCGITENTGDKGWIPVGKTSNASEQLSPGDTAAEPESWSPGAATGSSFYVKQLKSKAKEQAVKSQREKSDWPGFQQTASSPYGTPLMRTASAIRNSPELRARILMHHANGSPEKESPGLSVSTGWSPALSVPRGQPSAGRGDRRRGHLETLLLSSQCLGQPGKAASTQGEGWGEGQPDRSERGYRECLGSTGDAPAPGGADLPSPPPATRRPGDQGPAAVPTSLVASEPTQRLFAAILL</sequence>
<evidence type="ECO:0000313" key="1">
    <source>
        <dbReference type="EMBL" id="KAI4574050.1"/>
    </source>
</evidence>
<reference evidence="1" key="1">
    <citation type="submission" date="2022-03" db="EMBL/GenBank/DDBJ databases">
        <title>Genomic analyses of argali, domestic sheep and their hybrids provide insights into chromosomal evolution, heterosis and genetic basis of agronomic traits.</title>
        <authorList>
            <person name="Li M."/>
        </authorList>
    </citation>
    <scope>NUCLEOTIDE SEQUENCE</scope>
    <source>
        <strain evidence="1">F1 hybrid</strain>
    </source>
</reference>
<accession>A0ACB9UNG9</accession>
<name>A0ACB9UNG9_9CETA</name>
<evidence type="ECO:0000313" key="2">
    <source>
        <dbReference type="Proteomes" id="UP001057279"/>
    </source>
</evidence>
<proteinExistence type="predicted"/>
<comment type="caution">
    <text evidence="1">The sequence shown here is derived from an EMBL/GenBank/DDBJ whole genome shotgun (WGS) entry which is preliminary data.</text>
</comment>
<keyword evidence="2" id="KW-1185">Reference proteome</keyword>